<dbReference type="RefSeq" id="XP_040624208.1">
    <property type="nucleotide sequence ID" value="XM_040774014.1"/>
</dbReference>
<protein>
    <submittedName>
        <fullName evidence="1">Uncharacterized protein</fullName>
    </submittedName>
</protein>
<organism evidence="1 2">
    <name type="scientific">Dacryopinax primogenitus (strain DJM 731)</name>
    <name type="common">Brown rot fungus</name>
    <dbReference type="NCBI Taxonomy" id="1858805"/>
    <lineage>
        <taxon>Eukaryota</taxon>
        <taxon>Fungi</taxon>
        <taxon>Dikarya</taxon>
        <taxon>Basidiomycota</taxon>
        <taxon>Agaricomycotina</taxon>
        <taxon>Dacrymycetes</taxon>
        <taxon>Dacrymycetales</taxon>
        <taxon>Dacrymycetaceae</taxon>
        <taxon>Dacryopinax</taxon>
    </lineage>
</organism>
<sequence>MQPDPTRRAILDCTADQSPELPTYHEYLLREKGRPILGLGCRSRAKASSSRPVWYDGDTIEGEFNLCCGPRSPSRGSSFVYKDELPLPTWEDQMSSGAPLIPSMLLPP</sequence>
<keyword evidence="2" id="KW-1185">Reference proteome</keyword>
<name>M5FNE6_DACPD</name>
<dbReference type="HOGENOM" id="CLU_2196864_0_0_1"/>
<evidence type="ECO:0000313" key="1">
    <source>
        <dbReference type="EMBL" id="EJT97310.1"/>
    </source>
</evidence>
<dbReference type="EMBL" id="JH795877">
    <property type="protein sequence ID" value="EJT97310.1"/>
    <property type="molecule type" value="Genomic_DNA"/>
</dbReference>
<proteinExistence type="predicted"/>
<accession>M5FNE6</accession>
<dbReference type="AlphaFoldDB" id="M5FNE6"/>
<dbReference type="GeneID" id="63689076"/>
<gene>
    <name evidence="1" type="ORF">DACRYDRAFT_25111</name>
</gene>
<reference evidence="1 2" key="1">
    <citation type="journal article" date="2012" name="Science">
        <title>The Paleozoic origin of enzymatic lignin decomposition reconstructed from 31 fungal genomes.</title>
        <authorList>
            <person name="Floudas D."/>
            <person name="Binder M."/>
            <person name="Riley R."/>
            <person name="Barry K."/>
            <person name="Blanchette R.A."/>
            <person name="Henrissat B."/>
            <person name="Martinez A.T."/>
            <person name="Otillar R."/>
            <person name="Spatafora J.W."/>
            <person name="Yadav J.S."/>
            <person name="Aerts A."/>
            <person name="Benoit I."/>
            <person name="Boyd A."/>
            <person name="Carlson A."/>
            <person name="Copeland A."/>
            <person name="Coutinho P.M."/>
            <person name="de Vries R.P."/>
            <person name="Ferreira P."/>
            <person name="Findley K."/>
            <person name="Foster B."/>
            <person name="Gaskell J."/>
            <person name="Glotzer D."/>
            <person name="Gorecki P."/>
            <person name="Heitman J."/>
            <person name="Hesse C."/>
            <person name="Hori C."/>
            <person name="Igarashi K."/>
            <person name="Jurgens J.A."/>
            <person name="Kallen N."/>
            <person name="Kersten P."/>
            <person name="Kohler A."/>
            <person name="Kuees U."/>
            <person name="Kumar T.K.A."/>
            <person name="Kuo A."/>
            <person name="LaButti K."/>
            <person name="Larrondo L.F."/>
            <person name="Lindquist E."/>
            <person name="Ling A."/>
            <person name="Lombard V."/>
            <person name="Lucas S."/>
            <person name="Lundell T."/>
            <person name="Martin R."/>
            <person name="McLaughlin D.J."/>
            <person name="Morgenstern I."/>
            <person name="Morin E."/>
            <person name="Murat C."/>
            <person name="Nagy L.G."/>
            <person name="Nolan M."/>
            <person name="Ohm R.A."/>
            <person name="Patyshakuliyeva A."/>
            <person name="Rokas A."/>
            <person name="Ruiz-Duenas F.J."/>
            <person name="Sabat G."/>
            <person name="Salamov A."/>
            <person name="Samejima M."/>
            <person name="Schmutz J."/>
            <person name="Slot J.C."/>
            <person name="St John F."/>
            <person name="Stenlid J."/>
            <person name="Sun H."/>
            <person name="Sun S."/>
            <person name="Syed K."/>
            <person name="Tsang A."/>
            <person name="Wiebenga A."/>
            <person name="Young D."/>
            <person name="Pisabarro A."/>
            <person name="Eastwood D.C."/>
            <person name="Martin F."/>
            <person name="Cullen D."/>
            <person name="Grigoriev I.V."/>
            <person name="Hibbett D.S."/>
        </authorList>
    </citation>
    <scope>NUCLEOTIDE SEQUENCE [LARGE SCALE GENOMIC DNA]</scope>
    <source>
        <strain evidence="1 2">DJM-731 SS1</strain>
    </source>
</reference>
<dbReference type="Proteomes" id="UP000030653">
    <property type="component" value="Unassembled WGS sequence"/>
</dbReference>
<evidence type="ECO:0000313" key="2">
    <source>
        <dbReference type="Proteomes" id="UP000030653"/>
    </source>
</evidence>